<dbReference type="OrthoDB" id="7869153at2"/>
<sequence length="349" mass="40910">MVSLGFLQLKTDGHDEYIHKVAIASASKHFSVYRFSPFDYDVKRNRVNGLKFDCKTNEWRNECFPLPKYIYDRTAFSHHPIDYKRLIHFRISKIEEQTTFLNSNLPCKWYVYQKLKDSTLIKPFLPHTEIVTFHTLKLFLNQYKKVVLKPNIGSGGNGIYVIENKKHFYSIRNGEMTQEYIIDKSINDLYNYVKDHILSKTYLIQPFLSIQKNDYPFDLRIVVQKKATNCWDIIGKGYRKGKKKSLLSNLHAGGEVCVNMKLPRKTRKYIDPVVENIIPHIPQLLEDRNNRFFELGIDLGIDIYGDIWLLEVNSKPGYKTVLEFTDNKDDHIFSGLKNMINHIETSSLS</sequence>
<keyword evidence="1" id="KW-0067">ATP-binding</keyword>
<dbReference type="PROSITE" id="PS50975">
    <property type="entry name" value="ATP_GRASP"/>
    <property type="match status" value="1"/>
</dbReference>
<name>E6TUF5_EVAC2</name>
<dbReference type="GO" id="GO:0046872">
    <property type="term" value="F:metal ion binding"/>
    <property type="evidence" value="ECO:0007669"/>
    <property type="project" value="InterPro"/>
</dbReference>
<dbReference type="Gene3D" id="3.30.470.20">
    <property type="entry name" value="ATP-grasp fold, B domain"/>
    <property type="match status" value="1"/>
</dbReference>
<reference evidence="3" key="1">
    <citation type="submission" date="2010-12" db="EMBL/GenBank/DDBJ databases">
        <title>Complete sequence of Bacillus cellulosilyticus DSM 2522.</title>
        <authorList>
            <consortium name="US DOE Joint Genome Institute"/>
            <person name="Lucas S."/>
            <person name="Copeland A."/>
            <person name="Lapidus A."/>
            <person name="Cheng J.-F."/>
            <person name="Bruce D."/>
            <person name="Goodwin L."/>
            <person name="Pitluck S."/>
            <person name="Chertkov O."/>
            <person name="Detter J.C."/>
            <person name="Han C."/>
            <person name="Tapia R."/>
            <person name="Land M."/>
            <person name="Hauser L."/>
            <person name="Jeffries C."/>
            <person name="Kyrpides N."/>
            <person name="Ivanova N."/>
            <person name="Mikhailova N."/>
            <person name="Brumm P."/>
            <person name="Mead D."/>
            <person name="Woyke T."/>
        </authorList>
    </citation>
    <scope>NUCLEOTIDE SEQUENCE [LARGE SCALE GENOMIC DNA]</scope>
    <source>
        <strain evidence="3">DSM 2522</strain>
    </source>
</reference>
<dbReference type="KEGG" id="bco:Bcell_1448"/>
<accession>E6TUF5</accession>
<gene>
    <name evidence="3" type="ordered locus">Bcell_1448</name>
</gene>
<dbReference type="GO" id="GO:0005524">
    <property type="term" value="F:ATP binding"/>
    <property type="evidence" value="ECO:0007669"/>
    <property type="project" value="UniProtKB-UniRule"/>
</dbReference>
<dbReference type="SUPFAM" id="SSF56059">
    <property type="entry name" value="Glutathione synthetase ATP-binding domain-like"/>
    <property type="match status" value="1"/>
</dbReference>
<protein>
    <recommendedName>
        <fullName evidence="2">ATP-grasp domain-containing protein</fullName>
    </recommendedName>
</protein>
<keyword evidence="4" id="KW-1185">Reference proteome</keyword>
<dbReference type="STRING" id="649639.Bcell_1448"/>
<dbReference type="EMBL" id="CP002394">
    <property type="protein sequence ID" value="ADU29711.1"/>
    <property type="molecule type" value="Genomic_DNA"/>
</dbReference>
<organism evidence="3 4">
    <name type="scientific">Evansella cellulosilytica (strain ATCC 21833 / DSM 2522 / FERM P-1141 / JCM 9156 / N-4)</name>
    <name type="common">Bacillus cellulosilyticus</name>
    <dbReference type="NCBI Taxonomy" id="649639"/>
    <lineage>
        <taxon>Bacteria</taxon>
        <taxon>Bacillati</taxon>
        <taxon>Bacillota</taxon>
        <taxon>Bacilli</taxon>
        <taxon>Bacillales</taxon>
        <taxon>Bacillaceae</taxon>
        <taxon>Evansella</taxon>
    </lineage>
</organism>
<proteinExistence type="predicted"/>
<evidence type="ECO:0000313" key="4">
    <source>
        <dbReference type="Proteomes" id="UP000001401"/>
    </source>
</evidence>
<dbReference type="eggNOG" id="COG0189">
    <property type="taxonomic scope" value="Bacteria"/>
</dbReference>
<dbReference type="RefSeq" id="WP_013488048.1">
    <property type="nucleotide sequence ID" value="NC_014829.1"/>
</dbReference>
<evidence type="ECO:0000313" key="3">
    <source>
        <dbReference type="EMBL" id="ADU29711.1"/>
    </source>
</evidence>
<dbReference type="InterPro" id="IPR011761">
    <property type="entry name" value="ATP-grasp"/>
</dbReference>
<dbReference type="AlphaFoldDB" id="E6TUF5"/>
<evidence type="ECO:0000259" key="2">
    <source>
        <dbReference type="PROSITE" id="PS50975"/>
    </source>
</evidence>
<dbReference type="Pfam" id="PF14398">
    <property type="entry name" value="ATPgrasp_YheCD"/>
    <property type="match status" value="1"/>
</dbReference>
<dbReference type="Proteomes" id="UP000001401">
    <property type="component" value="Chromosome"/>
</dbReference>
<keyword evidence="1" id="KW-0547">Nucleotide-binding</keyword>
<evidence type="ECO:0000256" key="1">
    <source>
        <dbReference type="PROSITE-ProRule" id="PRU00409"/>
    </source>
</evidence>
<dbReference type="InterPro" id="IPR026838">
    <property type="entry name" value="YheC/D"/>
</dbReference>
<dbReference type="HOGENOM" id="CLU_044334_0_0_9"/>
<dbReference type="Gene3D" id="3.30.1490.20">
    <property type="entry name" value="ATP-grasp fold, A domain"/>
    <property type="match status" value="1"/>
</dbReference>
<dbReference type="InterPro" id="IPR013815">
    <property type="entry name" value="ATP_grasp_subdomain_1"/>
</dbReference>
<feature type="domain" description="ATP-grasp" evidence="2">
    <location>
        <begin position="117"/>
        <end position="341"/>
    </location>
</feature>